<accession>A0A938BPB8</accession>
<proteinExistence type="inferred from homology"/>
<evidence type="ECO:0000259" key="2">
    <source>
        <dbReference type="Pfam" id="PF06429"/>
    </source>
</evidence>
<sequence>LDEEMGIATGVQISGVVPDQAPLQRVYKPGHPDADAKGFVTMPNVNVVTEMVDMITIQRSYDANVTMLSAVKNMANKALDIGR</sequence>
<dbReference type="Pfam" id="PF06429">
    <property type="entry name" value="Flg_bbr_C"/>
    <property type="match status" value="1"/>
</dbReference>
<keyword evidence="3" id="KW-0969">Cilium</keyword>
<dbReference type="EMBL" id="VGJX01000844">
    <property type="protein sequence ID" value="MBM3276065.1"/>
    <property type="molecule type" value="Genomic_DNA"/>
</dbReference>
<dbReference type="Proteomes" id="UP000703893">
    <property type="component" value="Unassembled WGS sequence"/>
</dbReference>
<keyword evidence="3" id="KW-0966">Cell projection</keyword>
<gene>
    <name evidence="3" type="primary">flgC</name>
    <name evidence="3" type="ORF">FJZ00_13010</name>
</gene>
<protein>
    <submittedName>
        <fullName evidence="3">Flagellar basal body rod protein FlgC</fullName>
    </submittedName>
</protein>
<comment type="similarity">
    <text evidence="1">Belongs to the flagella basal body rod proteins family.</text>
</comment>
<evidence type="ECO:0000313" key="4">
    <source>
        <dbReference type="Proteomes" id="UP000703893"/>
    </source>
</evidence>
<organism evidence="3 4">
    <name type="scientific">Candidatus Tanganyikabacteria bacterium</name>
    <dbReference type="NCBI Taxonomy" id="2961651"/>
    <lineage>
        <taxon>Bacteria</taxon>
        <taxon>Bacillati</taxon>
        <taxon>Candidatus Sericytochromatia</taxon>
        <taxon>Candidatus Tanganyikabacteria</taxon>
    </lineage>
</organism>
<dbReference type="InterPro" id="IPR010930">
    <property type="entry name" value="Flg_bb/hook_C_dom"/>
</dbReference>
<feature type="domain" description="Flagellar basal-body/hook protein C-terminal" evidence="2">
    <location>
        <begin position="37"/>
        <end position="80"/>
    </location>
</feature>
<evidence type="ECO:0000256" key="1">
    <source>
        <dbReference type="ARBA" id="ARBA00009677"/>
    </source>
</evidence>
<evidence type="ECO:0000313" key="3">
    <source>
        <dbReference type="EMBL" id="MBM3276065.1"/>
    </source>
</evidence>
<name>A0A938BPB8_9BACT</name>
<keyword evidence="3" id="KW-0282">Flagellum</keyword>
<dbReference type="AlphaFoldDB" id="A0A938BPB8"/>
<reference evidence="3 4" key="1">
    <citation type="submission" date="2019-03" db="EMBL/GenBank/DDBJ databases">
        <title>Lake Tanganyika Metagenome-Assembled Genomes (MAGs).</title>
        <authorList>
            <person name="Tran P."/>
        </authorList>
    </citation>
    <scope>NUCLEOTIDE SEQUENCE [LARGE SCALE GENOMIC DNA]</scope>
    <source>
        <strain evidence="3">K_DeepCast_65m_m2_236</strain>
    </source>
</reference>
<feature type="non-terminal residue" evidence="3">
    <location>
        <position position="1"/>
    </location>
</feature>
<comment type="caution">
    <text evidence="3">The sequence shown here is derived from an EMBL/GenBank/DDBJ whole genome shotgun (WGS) entry which is preliminary data.</text>
</comment>